<keyword evidence="4 7" id="KW-1133">Transmembrane helix</keyword>
<evidence type="ECO:0000256" key="4">
    <source>
        <dbReference type="ARBA" id="ARBA00022989"/>
    </source>
</evidence>
<evidence type="ECO:0000256" key="6">
    <source>
        <dbReference type="ARBA" id="ARBA00023180"/>
    </source>
</evidence>
<evidence type="ECO:0000256" key="2">
    <source>
        <dbReference type="ARBA" id="ARBA00009816"/>
    </source>
</evidence>
<protein>
    <recommendedName>
        <fullName evidence="10">Dual oxidase maturation factor 1</fullName>
    </recommendedName>
</protein>
<sequence>MSSTASLRATPLVMITWEKFISLTYENLSWEFHIKSTTEPCYPFLSSWNVLPKFTTFITVTISLLVGAVILICTFGTEWHVAQASISSPYRAFSREKIFADVAVKIGLSSVNITLQATPVHKRSEDINYNERFQWVGADEMREGYRGALVRGLPFPLLTIAEYFTQELEGFCWGRRYRMAGYYSTILLWCAFSLWLLMNLLLCTVPRYGAYTMQLTGAVLLLTSALYTHLLPKKPLVIPFEGGSLHFRLGWCFWAVLAAGIVSVVVGGAEAVLDLLFPNKFSTILEVDYDMPCRYTRTGYQVPEPPKVPPAPKEGFENNAFEKGEEEEENYSTLVNGKRAVSLRNFGKFAQKEGLGNPFYQAKRMNNFTTNAYKPSTSKDVNIDISAASLW</sequence>
<keyword evidence="9" id="KW-1185">Reference proteome</keyword>
<proteinExistence type="inferred from homology"/>
<evidence type="ECO:0000256" key="3">
    <source>
        <dbReference type="ARBA" id="ARBA00022692"/>
    </source>
</evidence>
<comment type="subcellular location">
    <subcellularLocation>
        <location evidence="1">Membrane</location>
        <topology evidence="1">Multi-pass membrane protein</topology>
    </subcellularLocation>
</comment>
<evidence type="ECO:0008006" key="10">
    <source>
        <dbReference type="Google" id="ProtNLM"/>
    </source>
</evidence>
<dbReference type="Pfam" id="PF10204">
    <property type="entry name" value="DuoxA"/>
    <property type="match status" value="1"/>
</dbReference>
<dbReference type="InterPro" id="IPR018469">
    <property type="entry name" value="Dual_oxidase_maturation_fac"/>
</dbReference>
<evidence type="ECO:0000256" key="5">
    <source>
        <dbReference type="ARBA" id="ARBA00023136"/>
    </source>
</evidence>
<name>A0AAV6VCJ1_9ARAC</name>
<gene>
    <name evidence="8" type="ORF">JTE90_005000</name>
</gene>
<dbReference type="GO" id="GO:0005789">
    <property type="term" value="C:endoplasmic reticulum membrane"/>
    <property type="evidence" value="ECO:0007669"/>
    <property type="project" value="InterPro"/>
</dbReference>
<dbReference type="GO" id="GO:0015031">
    <property type="term" value="P:protein transport"/>
    <property type="evidence" value="ECO:0007669"/>
    <property type="project" value="InterPro"/>
</dbReference>
<feature type="transmembrane region" description="Helical" evidence="7">
    <location>
        <begin position="251"/>
        <end position="273"/>
    </location>
</feature>
<dbReference type="EMBL" id="JAFNEN010000115">
    <property type="protein sequence ID" value="KAG8193700.1"/>
    <property type="molecule type" value="Genomic_DNA"/>
</dbReference>
<comment type="caution">
    <text evidence="8">The sequence shown here is derived from an EMBL/GenBank/DDBJ whole genome shotgun (WGS) entry which is preliminary data.</text>
</comment>
<evidence type="ECO:0000313" key="9">
    <source>
        <dbReference type="Proteomes" id="UP000827092"/>
    </source>
</evidence>
<dbReference type="PANTHER" id="PTHR31158">
    <property type="entry name" value="DUAL OXIDASE 2"/>
    <property type="match status" value="1"/>
</dbReference>
<keyword evidence="6" id="KW-0325">Glycoprotein</keyword>
<keyword evidence="3 7" id="KW-0812">Transmembrane</keyword>
<dbReference type="Proteomes" id="UP000827092">
    <property type="component" value="Unassembled WGS sequence"/>
</dbReference>
<organism evidence="8 9">
    <name type="scientific">Oedothorax gibbosus</name>
    <dbReference type="NCBI Taxonomy" id="931172"/>
    <lineage>
        <taxon>Eukaryota</taxon>
        <taxon>Metazoa</taxon>
        <taxon>Ecdysozoa</taxon>
        <taxon>Arthropoda</taxon>
        <taxon>Chelicerata</taxon>
        <taxon>Arachnida</taxon>
        <taxon>Araneae</taxon>
        <taxon>Araneomorphae</taxon>
        <taxon>Entelegynae</taxon>
        <taxon>Araneoidea</taxon>
        <taxon>Linyphiidae</taxon>
        <taxon>Erigoninae</taxon>
        <taxon>Oedothorax</taxon>
    </lineage>
</organism>
<feature type="transmembrane region" description="Helical" evidence="7">
    <location>
        <begin position="180"/>
        <end position="202"/>
    </location>
</feature>
<feature type="transmembrane region" description="Helical" evidence="7">
    <location>
        <begin position="208"/>
        <end position="230"/>
    </location>
</feature>
<reference evidence="8 9" key="1">
    <citation type="journal article" date="2022" name="Nat. Ecol. Evol.">
        <title>A masculinizing supergene underlies an exaggerated male reproductive morph in a spider.</title>
        <authorList>
            <person name="Hendrickx F."/>
            <person name="De Corte Z."/>
            <person name="Sonet G."/>
            <person name="Van Belleghem S.M."/>
            <person name="Kostlbacher S."/>
            <person name="Vangestel C."/>
        </authorList>
    </citation>
    <scope>NUCLEOTIDE SEQUENCE [LARGE SCALE GENOMIC DNA]</scope>
    <source>
        <strain evidence="8">W744_W776</strain>
    </source>
</reference>
<dbReference type="PANTHER" id="PTHR31158:SF10">
    <property type="entry name" value="LD27791P"/>
    <property type="match status" value="1"/>
</dbReference>
<comment type="similarity">
    <text evidence="2">Belongs to the DUOXA family.</text>
</comment>
<evidence type="ECO:0000256" key="1">
    <source>
        <dbReference type="ARBA" id="ARBA00004141"/>
    </source>
</evidence>
<evidence type="ECO:0000256" key="7">
    <source>
        <dbReference type="SAM" id="Phobius"/>
    </source>
</evidence>
<accession>A0AAV6VCJ1</accession>
<keyword evidence="5 7" id="KW-0472">Membrane</keyword>
<dbReference type="AlphaFoldDB" id="A0AAV6VCJ1"/>
<evidence type="ECO:0000313" key="8">
    <source>
        <dbReference type="EMBL" id="KAG8193700.1"/>
    </source>
</evidence>
<feature type="transmembrane region" description="Helical" evidence="7">
    <location>
        <begin position="54"/>
        <end position="75"/>
    </location>
</feature>